<name>A0A0E9X1Q7_ANGAN</name>
<dbReference type="EMBL" id="GBXM01011905">
    <property type="protein sequence ID" value="JAH96672.1"/>
    <property type="molecule type" value="Transcribed_RNA"/>
</dbReference>
<keyword evidence="1" id="KW-1133">Transmembrane helix</keyword>
<dbReference type="AlphaFoldDB" id="A0A0E9X1Q7"/>
<feature type="transmembrane region" description="Helical" evidence="1">
    <location>
        <begin position="20"/>
        <end position="39"/>
    </location>
</feature>
<reference evidence="2" key="1">
    <citation type="submission" date="2014-11" db="EMBL/GenBank/DDBJ databases">
        <authorList>
            <person name="Amaro Gonzalez C."/>
        </authorList>
    </citation>
    <scope>NUCLEOTIDE SEQUENCE</scope>
</reference>
<accession>A0A0E9X1Q7</accession>
<organism evidence="2">
    <name type="scientific">Anguilla anguilla</name>
    <name type="common">European freshwater eel</name>
    <name type="synonym">Muraena anguilla</name>
    <dbReference type="NCBI Taxonomy" id="7936"/>
    <lineage>
        <taxon>Eukaryota</taxon>
        <taxon>Metazoa</taxon>
        <taxon>Chordata</taxon>
        <taxon>Craniata</taxon>
        <taxon>Vertebrata</taxon>
        <taxon>Euteleostomi</taxon>
        <taxon>Actinopterygii</taxon>
        <taxon>Neopterygii</taxon>
        <taxon>Teleostei</taxon>
        <taxon>Anguilliformes</taxon>
        <taxon>Anguillidae</taxon>
        <taxon>Anguilla</taxon>
    </lineage>
</organism>
<sequence>MPFAESCGIKDCLKRVRIKTMATTLIGLNEGVALFTFCLNKKRQKIIKIHYSK</sequence>
<evidence type="ECO:0000256" key="1">
    <source>
        <dbReference type="SAM" id="Phobius"/>
    </source>
</evidence>
<evidence type="ECO:0000313" key="2">
    <source>
        <dbReference type="EMBL" id="JAH96672.1"/>
    </source>
</evidence>
<keyword evidence="1" id="KW-0472">Membrane</keyword>
<keyword evidence="1" id="KW-0812">Transmembrane</keyword>
<reference evidence="2" key="2">
    <citation type="journal article" date="2015" name="Fish Shellfish Immunol.">
        <title>Early steps in the European eel (Anguilla anguilla)-Vibrio vulnificus interaction in the gills: Role of the RtxA13 toxin.</title>
        <authorList>
            <person name="Callol A."/>
            <person name="Pajuelo D."/>
            <person name="Ebbesson L."/>
            <person name="Teles M."/>
            <person name="MacKenzie S."/>
            <person name="Amaro C."/>
        </authorList>
    </citation>
    <scope>NUCLEOTIDE SEQUENCE</scope>
</reference>
<proteinExistence type="predicted"/>
<protein>
    <submittedName>
        <fullName evidence="2">Uncharacterized protein</fullName>
    </submittedName>
</protein>